<comment type="subcellular location">
    <subcellularLocation>
        <location evidence="1">Cell membrane</location>
        <topology evidence="1">Single-pass membrane protein</topology>
    </subcellularLocation>
</comment>
<gene>
    <name evidence="12" type="primary">yajC</name>
    <name evidence="12" type="ORF">DIT97_33070</name>
</gene>
<evidence type="ECO:0000256" key="3">
    <source>
        <dbReference type="ARBA" id="ARBA00014962"/>
    </source>
</evidence>
<dbReference type="AlphaFoldDB" id="A0A3D3RHR2"/>
<evidence type="ECO:0000256" key="2">
    <source>
        <dbReference type="ARBA" id="ARBA00006742"/>
    </source>
</evidence>
<dbReference type="SMART" id="SM01323">
    <property type="entry name" value="YajC"/>
    <property type="match status" value="1"/>
</dbReference>
<evidence type="ECO:0000256" key="6">
    <source>
        <dbReference type="ARBA" id="ARBA00022692"/>
    </source>
</evidence>
<dbReference type="Pfam" id="PF02699">
    <property type="entry name" value="YajC"/>
    <property type="match status" value="1"/>
</dbReference>
<evidence type="ECO:0000256" key="10">
    <source>
        <dbReference type="ARBA" id="ARBA00023136"/>
    </source>
</evidence>
<dbReference type="PANTHER" id="PTHR33909">
    <property type="entry name" value="SEC TRANSLOCON ACCESSORY COMPLEX SUBUNIT YAJC"/>
    <property type="match status" value="1"/>
</dbReference>
<evidence type="ECO:0000313" key="13">
    <source>
        <dbReference type="Proteomes" id="UP000263642"/>
    </source>
</evidence>
<keyword evidence="4" id="KW-0813">Transport</keyword>
<comment type="similarity">
    <text evidence="2">Belongs to the YajC family.</text>
</comment>
<dbReference type="PRINTS" id="PR01853">
    <property type="entry name" value="YAJCTRNLCASE"/>
</dbReference>
<evidence type="ECO:0000256" key="8">
    <source>
        <dbReference type="ARBA" id="ARBA00022989"/>
    </source>
</evidence>
<evidence type="ECO:0000256" key="7">
    <source>
        <dbReference type="ARBA" id="ARBA00022927"/>
    </source>
</evidence>
<evidence type="ECO:0000256" key="4">
    <source>
        <dbReference type="ARBA" id="ARBA00022448"/>
    </source>
</evidence>
<protein>
    <recommendedName>
        <fullName evidence="3">Sec translocon accessory complex subunit YajC</fullName>
    </recommendedName>
</protein>
<keyword evidence="5" id="KW-1003">Cell membrane</keyword>
<comment type="caution">
    <text evidence="12">The sequence shown here is derived from an EMBL/GenBank/DDBJ whole genome shotgun (WGS) entry which is preliminary data.</text>
</comment>
<dbReference type="GO" id="GO:0005886">
    <property type="term" value="C:plasma membrane"/>
    <property type="evidence" value="ECO:0007669"/>
    <property type="project" value="UniProtKB-SubCell"/>
</dbReference>
<dbReference type="NCBIfam" id="TIGR00739">
    <property type="entry name" value="yajC"/>
    <property type="match status" value="1"/>
</dbReference>
<evidence type="ECO:0000256" key="1">
    <source>
        <dbReference type="ARBA" id="ARBA00004162"/>
    </source>
</evidence>
<dbReference type="PANTHER" id="PTHR33909:SF1">
    <property type="entry name" value="SEC TRANSLOCON ACCESSORY COMPLEX SUBUNIT YAJC"/>
    <property type="match status" value="1"/>
</dbReference>
<dbReference type="Proteomes" id="UP000263642">
    <property type="component" value="Unassembled WGS sequence"/>
</dbReference>
<feature type="transmembrane region" description="Helical" evidence="11">
    <location>
        <begin position="56"/>
        <end position="74"/>
    </location>
</feature>
<evidence type="ECO:0000256" key="11">
    <source>
        <dbReference type="SAM" id="Phobius"/>
    </source>
</evidence>
<keyword evidence="7" id="KW-0653">Protein transport</keyword>
<name>A0A3D3RHR2_9PLAN</name>
<dbReference type="GO" id="GO:0015031">
    <property type="term" value="P:protein transport"/>
    <property type="evidence" value="ECO:0007669"/>
    <property type="project" value="UniProtKB-KW"/>
</dbReference>
<reference evidence="12 13" key="1">
    <citation type="journal article" date="2018" name="Nat. Biotechnol.">
        <title>A standardized bacterial taxonomy based on genome phylogeny substantially revises the tree of life.</title>
        <authorList>
            <person name="Parks D.H."/>
            <person name="Chuvochina M."/>
            <person name="Waite D.W."/>
            <person name="Rinke C."/>
            <person name="Skarshewski A."/>
            <person name="Chaumeil P.A."/>
            <person name="Hugenholtz P."/>
        </authorList>
    </citation>
    <scope>NUCLEOTIDE SEQUENCE [LARGE SCALE GENOMIC DNA]</scope>
    <source>
        <strain evidence="12">UBA9375</strain>
    </source>
</reference>
<organism evidence="12 13">
    <name type="scientific">Gimesia maris</name>
    <dbReference type="NCBI Taxonomy" id="122"/>
    <lineage>
        <taxon>Bacteria</taxon>
        <taxon>Pseudomonadati</taxon>
        <taxon>Planctomycetota</taxon>
        <taxon>Planctomycetia</taxon>
        <taxon>Planctomycetales</taxon>
        <taxon>Planctomycetaceae</taxon>
        <taxon>Gimesia</taxon>
    </lineage>
</organism>
<evidence type="ECO:0000313" key="12">
    <source>
        <dbReference type="EMBL" id="HCO27598.1"/>
    </source>
</evidence>
<keyword evidence="9" id="KW-0811">Translocation</keyword>
<dbReference type="EMBL" id="DQAY01000202">
    <property type="protein sequence ID" value="HCO27598.1"/>
    <property type="molecule type" value="Genomic_DNA"/>
</dbReference>
<sequence length="147" mass="16479">MQSPAGCRLILSTVNQLIYEVIQHPLEENLMNNLLATLYLFAQDAPVKEGPAPSPILQFLPLIAIVIFFYFIMFRPQQKERAKREAALGQLKKNDRVVTIGGIIGTIANIAENEQEVTLKIDDNAKIKVRRSAIQGPYQVETKETTS</sequence>
<proteinExistence type="inferred from homology"/>
<keyword evidence="8 11" id="KW-1133">Transmembrane helix</keyword>
<accession>A0A3D3RHR2</accession>
<evidence type="ECO:0000256" key="5">
    <source>
        <dbReference type="ARBA" id="ARBA00022475"/>
    </source>
</evidence>
<keyword evidence="10 11" id="KW-0472">Membrane</keyword>
<evidence type="ECO:0000256" key="9">
    <source>
        <dbReference type="ARBA" id="ARBA00023010"/>
    </source>
</evidence>
<dbReference type="InterPro" id="IPR003849">
    <property type="entry name" value="Preprotein_translocase_YajC"/>
</dbReference>
<keyword evidence="6 11" id="KW-0812">Transmembrane</keyword>